<keyword evidence="1" id="KW-0175">Coiled coil</keyword>
<evidence type="ECO:0000313" key="4">
    <source>
        <dbReference type="EMBL" id="TYK29823.1"/>
    </source>
</evidence>
<dbReference type="PANTHER" id="PTHR33018:SF31">
    <property type="entry name" value="TRANSPOSASE, PTTA_EN_SPM, PLANT"/>
    <property type="match status" value="1"/>
</dbReference>
<comment type="caution">
    <text evidence="4">The sequence shown here is derived from an EMBL/GenBank/DDBJ whole genome shotgun (WGS) entry which is preliminary data.</text>
</comment>
<reference evidence="4 5" key="1">
    <citation type="submission" date="2019-08" db="EMBL/GenBank/DDBJ databases">
        <title>Draft genome sequences of two oriental melons (Cucumis melo L. var makuwa).</title>
        <authorList>
            <person name="Kwon S.-Y."/>
        </authorList>
    </citation>
    <scope>NUCLEOTIDE SEQUENCE [LARGE SCALE GENOMIC DNA]</scope>
    <source>
        <strain evidence="5">cv. Chang Bougi</strain>
        <tissue evidence="4">Leaf</tissue>
    </source>
</reference>
<protein>
    <recommendedName>
        <fullName evidence="3">DUF4218 domain-containing protein</fullName>
    </recommendedName>
</protein>
<dbReference type="Proteomes" id="UP000321947">
    <property type="component" value="Unassembled WGS sequence"/>
</dbReference>
<evidence type="ECO:0000259" key="3">
    <source>
        <dbReference type="Pfam" id="PF13960"/>
    </source>
</evidence>
<proteinExistence type="predicted"/>
<dbReference type="EMBL" id="SSTD01001237">
    <property type="protein sequence ID" value="TYK29823.1"/>
    <property type="molecule type" value="Genomic_DNA"/>
</dbReference>
<dbReference type="AlphaFoldDB" id="A0A5D3E159"/>
<organism evidence="4 5">
    <name type="scientific">Cucumis melo var. makuwa</name>
    <name type="common">Oriental melon</name>
    <dbReference type="NCBI Taxonomy" id="1194695"/>
    <lineage>
        <taxon>Eukaryota</taxon>
        <taxon>Viridiplantae</taxon>
        <taxon>Streptophyta</taxon>
        <taxon>Embryophyta</taxon>
        <taxon>Tracheophyta</taxon>
        <taxon>Spermatophyta</taxon>
        <taxon>Magnoliopsida</taxon>
        <taxon>eudicotyledons</taxon>
        <taxon>Gunneridae</taxon>
        <taxon>Pentapetalae</taxon>
        <taxon>rosids</taxon>
        <taxon>fabids</taxon>
        <taxon>Cucurbitales</taxon>
        <taxon>Cucurbitaceae</taxon>
        <taxon>Benincaseae</taxon>
        <taxon>Cucumis</taxon>
    </lineage>
</organism>
<evidence type="ECO:0000256" key="2">
    <source>
        <dbReference type="SAM" id="MobiDB-lite"/>
    </source>
</evidence>
<feature type="domain" description="DUF4218" evidence="3">
    <location>
        <begin position="2"/>
        <end position="39"/>
    </location>
</feature>
<gene>
    <name evidence="4" type="ORF">E5676_scaffold208G00510</name>
</gene>
<dbReference type="PANTHER" id="PTHR33018">
    <property type="entry name" value="OS10G0338966 PROTEIN-RELATED"/>
    <property type="match status" value="1"/>
</dbReference>
<feature type="region of interest" description="Disordered" evidence="2">
    <location>
        <begin position="147"/>
        <end position="168"/>
    </location>
</feature>
<name>A0A5D3E159_CUCMM</name>
<accession>A0A5D3E159</accession>
<dbReference type="InterPro" id="IPR025452">
    <property type="entry name" value="DUF4218"/>
</dbReference>
<sequence length="486" mass="55854">MKVLKSFVRNRNRPEGCIAEAQVCEEVVQFCLDFLSGLDPIGLGSLNSRKDKQTDRSLTTGTYVHPDLQQFKQAHLHILQNTEEGIWLTDVLTTLSPVMKIELFKNSGIMLVATTMQVSSAKDKNSVIGDMSFYGIIEDIWKDVATPKEKEESSTQKRKRGPTEMKEITRARSEGQKLVIEYNELGQAIGQNAMKLKIIGTTVRFHIPITYSDWPKVPKKIKDKIFELIEAGFVVDPRSKKTIIQNVGKKSENGKEKRKKHKYNHRTSRKGYENLMEELKASSSDQIDRFIVWKQARMDRKGQIPDEETKEVDILTRALGGKNRLGILRDVRKYVTKKKYFHTATQQKTNEKEDENATSKEHDRMAKRIKELEDKLLKMKEKDDFLGDLKEEPESQKDVEDVVESNEEIKCVVDHEVLLKCFVDHEVLLKCVVDHEVLSKCCVVDKKVLLKCVVDYEVLLKCFVDHEVLLKCCVVHHEVNVMCLCG</sequence>
<dbReference type="Pfam" id="PF13960">
    <property type="entry name" value="DUF4218"/>
    <property type="match status" value="1"/>
</dbReference>
<evidence type="ECO:0000313" key="5">
    <source>
        <dbReference type="Proteomes" id="UP000321947"/>
    </source>
</evidence>
<feature type="coiled-coil region" evidence="1">
    <location>
        <begin position="355"/>
        <end position="382"/>
    </location>
</feature>
<evidence type="ECO:0000256" key="1">
    <source>
        <dbReference type="SAM" id="Coils"/>
    </source>
</evidence>